<gene>
    <name evidence="1" type="ORF">LGLO00237_LOCUS10688</name>
</gene>
<organism evidence="1">
    <name type="scientific">Lotharella globosa</name>
    <dbReference type="NCBI Taxonomy" id="91324"/>
    <lineage>
        <taxon>Eukaryota</taxon>
        <taxon>Sar</taxon>
        <taxon>Rhizaria</taxon>
        <taxon>Cercozoa</taxon>
        <taxon>Chlorarachniophyceae</taxon>
        <taxon>Lotharella</taxon>
    </lineage>
</organism>
<name>A0A7S3YQV3_9EUKA</name>
<proteinExistence type="predicted"/>
<protein>
    <submittedName>
        <fullName evidence="1">Uncharacterized protein</fullName>
    </submittedName>
</protein>
<reference evidence="1" key="1">
    <citation type="submission" date="2021-01" db="EMBL/GenBank/DDBJ databases">
        <authorList>
            <person name="Corre E."/>
            <person name="Pelletier E."/>
            <person name="Niang G."/>
            <person name="Scheremetjew M."/>
            <person name="Finn R."/>
            <person name="Kale V."/>
            <person name="Holt S."/>
            <person name="Cochrane G."/>
            <person name="Meng A."/>
            <person name="Brown T."/>
            <person name="Cohen L."/>
        </authorList>
    </citation>
    <scope>NUCLEOTIDE SEQUENCE</scope>
    <source>
        <strain evidence="1">CCCM811</strain>
    </source>
</reference>
<evidence type="ECO:0000313" key="1">
    <source>
        <dbReference type="EMBL" id="CAE0659114.1"/>
    </source>
</evidence>
<dbReference type="AlphaFoldDB" id="A0A7S3YQV3"/>
<dbReference type="EMBL" id="HBIV01014604">
    <property type="protein sequence ID" value="CAE0659114.1"/>
    <property type="molecule type" value="Transcribed_RNA"/>
</dbReference>
<sequence>MYGKPKNAKLIPDKIYLSGWARWDETWPYVKGAIRGTGSTAKSIVIVSLPSTLHFQQKFKKDRAGYFTSSINNQHILKGFIYGSTSHPGPEDWELALSRLIRSDVKCQEATMLMFAIFSKCKTQLAFASS</sequence>
<accession>A0A7S3YQV3</accession>